<proteinExistence type="predicted"/>
<dbReference type="PANTHER" id="PTHR35087">
    <property type="entry name" value="SIMILAR TO HYPOTHETICAL PROTEIN FLJ40298"/>
    <property type="match status" value="1"/>
</dbReference>
<reference evidence="2 3" key="1">
    <citation type="submission" date="2022-12" db="EMBL/GenBank/DDBJ databases">
        <title>Chromosome-level genome of Tegillarca granosa.</title>
        <authorList>
            <person name="Kim J."/>
        </authorList>
    </citation>
    <scope>NUCLEOTIDE SEQUENCE [LARGE SCALE GENOMIC DNA]</scope>
    <source>
        <strain evidence="2">Teg-2019</strain>
        <tissue evidence="2">Adductor muscle</tissue>
    </source>
</reference>
<feature type="region of interest" description="Disordered" evidence="1">
    <location>
        <begin position="145"/>
        <end position="167"/>
    </location>
</feature>
<dbReference type="InterPro" id="IPR031365">
    <property type="entry name" value="CMIP6"/>
</dbReference>
<keyword evidence="3" id="KW-1185">Reference proteome</keyword>
<evidence type="ECO:0000313" key="3">
    <source>
        <dbReference type="Proteomes" id="UP001217089"/>
    </source>
</evidence>
<dbReference type="PANTHER" id="PTHR35087:SF1">
    <property type="entry name" value="RIKEN CDNA 4930505A04 GENE"/>
    <property type="match status" value="1"/>
</dbReference>
<feature type="compositionally biased region" description="Polar residues" evidence="1">
    <location>
        <begin position="152"/>
        <end position="163"/>
    </location>
</feature>
<dbReference type="Proteomes" id="UP001217089">
    <property type="component" value="Unassembled WGS sequence"/>
</dbReference>
<evidence type="ECO:0000256" key="1">
    <source>
        <dbReference type="SAM" id="MobiDB-lite"/>
    </source>
</evidence>
<organism evidence="2 3">
    <name type="scientific">Tegillarca granosa</name>
    <name type="common">Malaysian cockle</name>
    <name type="synonym">Anadara granosa</name>
    <dbReference type="NCBI Taxonomy" id="220873"/>
    <lineage>
        <taxon>Eukaryota</taxon>
        <taxon>Metazoa</taxon>
        <taxon>Spiralia</taxon>
        <taxon>Lophotrochozoa</taxon>
        <taxon>Mollusca</taxon>
        <taxon>Bivalvia</taxon>
        <taxon>Autobranchia</taxon>
        <taxon>Pteriomorphia</taxon>
        <taxon>Arcoida</taxon>
        <taxon>Arcoidea</taxon>
        <taxon>Arcidae</taxon>
        <taxon>Tegillarca</taxon>
    </lineage>
</organism>
<dbReference type="Pfam" id="PF15667">
    <property type="entry name" value="CMIP6"/>
    <property type="match status" value="1"/>
</dbReference>
<gene>
    <name evidence="2" type="ORF">KUTeg_014967</name>
</gene>
<dbReference type="EMBL" id="JARBDR010000793">
    <property type="protein sequence ID" value="KAJ8306883.1"/>
    <property type="molecule type" value="Genomic_DNA"/>
</dbReference>
<protein>
    <submittedName>
        <fullName evidence="2">Uncharacterized protein</fullName>
    </submittedName>
</protein>
<evidence type="ECO:0000313" key="2">
    <source>
        <dbReference type="EMBL" id="KAJ8306883.1"/>
    </source>
</evidence>
<name>A0ABQ9EUA3_TEGGR</name>
<accession>A0ABQ9EUA3</accession>
<sequence>MAIYMPPIARKKRVPGHYHPDSFRVISAHAEETHPTFEPREEKPVIEPGPHFVAGGGLILPDIYNRQTQVLPKSVPDYRANRPHPGGCGFLRNNVRLLNEPICSVYTDATHNEQDLWWPSRTSKEPLALPPKTKDTIYRKDYWNDDNERKSAGSTRHSANPNKQPALGTVPVNFLRAKDGDQRLYKENISYEHQYDSRIDQNYPRRGKRHGSFVWKQMSPEESRSFVDRQVSELHSETSLPNPLIGEGENMVKFKNGETTTVNTRSPTNLTKEKSPELGCKSVSFVDDKNDGGVDAKPVQSGLNIAENGHLDRPFNNTQVVNNNNNNEISENMTIHCDNQNKPISKNGNRNGTIKVYNGVEAELMESLGLN</sequence>
<comment type="caution">
    <text evidence="2">The sequence shown here is derived from an EMBL/GenBank/DDBJ whole genome shotgun (WGS) entry which is preliminary data.</text>
</comment>